<sequence length="147" mass="16438">MNSDVNKLSKEQLKGLIPGLDVAALKAQQPNQVLQGDGLSVMLANLVATSNEKVLALSTLFGGIHYSSTHRNPKKILASNHLIGKPYRDDYEYLIIPVIDYYKKTLTAKEMTNSIGHWLIAIYFRQRNLILYIDPYGGERITSVPAH</sequence>
<proteinExistence type="predicted"/>
<protein>
    <submittedName>
        <fullName evidence="2">Ubiquitin-like protease family profile domain-containing protein</fullName>
    </submittedName>
</protein>
<organism evidence="1 2">
    <name type="scientific">Panagrolaimus sp. ES5</name>
    <dbReference type="NCBI Taxonomy" id="591445"/>
    <lineage>
        <taxon>Eukaryota</taxon>
        <taxon>Metazoa</taxon>
        <taxon>Ecdysozoa</taxon>
        <taxon>Nematoda</taxon>
        <taxon>Chromadorea</taxon>
        <taxon>Rhabditida</taxon>
        <taxon>Tylenchina</taxon>
        <taxon>Panagrolaimomorpha</taxon>
        <taxon>Panagrolaimoidea</taxon>
        <taxon>Panagrolaimidae</taxon>
        <taxon>Panagrolaimus</taxon>
    </lineage>
</organism>
<evidence type="ECO:0000313" key="2">
    <source>
        <dbReference type="WBParaSite" id="ES5_v2.g25908.t1"/>
    </source>
</evidence>
<evidence type="ECO:0000313" key="1">
    <source>
        <dbReference type="Proteomes" id="UP000887579"/>
    </source>
</evidence>
<dbReference type="Proteomes" id="UP000887579">
    <property type="component" value="Unplaced"/>
</dbReference>
<reference evidence="2" key="1">
    <citation type="submission" date="2022-11" db="UniProtKB">
        <authorList>
            <consortium name="WormBaseParasite"/>
        </authorList>
    </citation>
    <scope>IDENTIFICATION</scope>
</reference>
<accession>A0AC34G9A4</accession>
<name>A0AC34G9A4_9BILA</name>
<dbReference type="WBParaSite" id="ES5_v2.g25908.t1">
    <property type="protein sequence ID" value="ES5_v2.g25908.t1"/>
    <property type="gene ID" value="ES5_v2.g25908"/>
</dbReference>